<feature type="domain" description="RNA polymerase sigma-70 region 2" evidence="6">
    <location>
        <begin position="37"/>
        <end position="104"/>
    </location>
</feature>
<keyword evidence="4" id="KW-0238">DNA-binding</keyword>
<dbReference type="InterPro" id="IPR039425">
    <property type="entry name" value="RNA_pol_sigma-70-like"/>
</dbReference>
<dbReference type="InterPro" id="IPR036388">
    <property type="entry name" value="WH-like_DNA-bd_sf"/>
</dbReference>
<dbReference type="InterPro" id="IPR013325">
    <property type="entry name" value="RNA_pol_sigma_r2"/>
</dbReference>
<evidence type="ECO:0000256" key="1">
    <source>
        <dbReference type="ARBA" id="ARBA00010641"/>
    </source>
</evidence>
<keyword evidence="5" id="KW-0804">Transcription</keyword>
<dbReference type="EMBL" id="JACLAX010000001">
    <property type="protein sequence ID" value="MBC2667828.1"/>
    <property type="molecule type" value="Genomic_DNA"/>
</dbReference>
<keyword evidence="9" id="KW-1185">Reference proteome</keyword>
<dbReference type="InterPro" id="IPR014284">
    <property type="entry name" value="RNA_pol_sigma-70_dom"/>
</dbReference>
<keyword evidence="3" id="KW-0731">Sigma factor</keyword>
<gene>
    <name evidence="8" type="ORF">H7F53_01550</name>
</gene>
<dbReference type="PANTHER" id="PTHR43133">
    <property type="entry name" value="RNA POLYMERASE ECF-TYPE SIGMA FACTO"/>
    <property type="match status" value="1"/>
</dbReference>
<comment type="caution">
    <text evidence="8">The sequence shown here is derived from an EMBL/GenBank/DDBJ whole genome shotgun (WGS) entry which is preliminary data.</text>
</comment>
<dbReference type="InterPro" id="IPR013324">
    <property type="entry name" value="RNA_pol_sigma_r3/r4-like"/>
</dbReference>
<dbReference type="NCBIfam" id="NF004113">
    <property type="entry name" value="PRK05602.1"/>
    <property type="match status" value="1"/>
</dbReference>
<dbReference type="GO" id="GO:0003677">
    <property type="term" value="F:DNA binding"/>
    <property type="evidence" value="ECO:0007669"/>
    <property type="project" value="UniProtKB-KW"/>
</dbReference>
<dbReference type="SUPFAM" id="SSF88946">
    <property type="entry name" value="Sigma2 domain of RNA polymerase sigma factors"/>
    <property type="match status" value="1"/>
</dbReference>
<proteinExistence type="inferred from homology"/>
<name>A0A7X1KNV2_9SPHN</name>
<evidence type="ECO:0000256" key="3">
    <source>
        <dbReference type="ARBA" id="ARBA00023082"/>
    </source>
</evidence>
<dbReference type="SUPFAM" id="SSF88659">
    <property type="entry name" value="Sigma3 and sigma4 domains of RNA polymerase sigma factors"/>
    <property type="match status" value="1"/>
</dbReference>
<dbReference type="CDD" id="cd06171">
    <property type="entry name" value="Sigma70_r4"/>
    <property type="match status" value="1"/>
</dbReference>
<dbReference type="GO" id="GO:0016987">
    <property type="term" value="F:sigma factor activity"/>
    <property type="evidence" value="ECO:0007669"/>
    <property type="project" value="UniProtKB-KW"/>
</dbReference>
<evidence type="ECO:0000259" key="7">
    <source>
        <dbReference type="Pfam" id="PF08281"/>
    </source>
</evidence>
<feature type="domain" description="RNA polymerase sigma factor 70 region 4 type 2" evidence="7">
    <location>
        <begin position="132"/>
        <end position="184"/>
    </location>
</feature>
<dbReference type="Gene3D" id="1.10.10.10">
    <property type="entry name" value="Winged helix-like DNA-binding domain superfamily/Winged helix DNA-binding domain"/>
    <property type="match status" value="1"/>
</dbReference>
<evidence type="ECO:0000256" key="2">
    <source>
        <dbReference type="ARBA" id="ARBA00023015"/>
    </source>
</evidence>
<evidence type="ECO:0000256" key="5">
    <source>
        <dbReference type="ARBA" id="ARBA00023163"/>
    </source>
</evidence>
<dbReference type="InterPro" id="IPR007627">
    <property type="entry name" value="RNA_pol_sigma70_r2"/>
</dbReference>
<keyword evidence="2" id="KW-0805">Transcription regulation</keyword>
<dbReference type="Gene3D" id="1.10.1740.10">
    <property type="match status" value="1"/>
</dbReference>
<dbReference type="RefSeq" id="WP_185677695.1">
    <property type="nucleotide sequence ID" value="NZ_JACLAX010000001.1"/>
</dbReference>
<comment type="similarity">
    <text evidence="1">Belongs to the sigma-70 factor family. ECF subfamily.</text>
</comment>
<dbReference type="PANTHER" id="PTHR43133:SF8">
    <property type="entry name" value="RNA POLYMERASE SIGMA FACTOR HI_1459-RELATED"/>
    <property type="match status" value="1"/>
</dbReference>
<evidence type="ECO:0000313" key="9">
    <source>
        <dbReference type="Proteomes" id="UP000551327"/>
    </source>
</evidence>
<organism evidence="8 9">
    <name type="scientific">Novosphingobium piscinae</name>
    <dbReference type="NCBI Taxonomy" id="1507448"/>
    <lineage>
        <taxon>Bacteria</taxon>
        <taxon>Pseudomonadati</taxon>
        <taxon>Pseudomonadota</taxon>
        <taxon>Alphaproteobacteria</taxon>
        <taxon>Sphingomonadales</taxon>
        <taxon>Sphingomonadaceae</taxon>
        <taxon>Novosphingobium</taxon>
    </lineage>
</organism>
<dbReference type="NCBIfam" id="TIGR02937">
    <property type="entry name" value="sigma70-ECF"/>
    <property type="match status" value="1"/>
</dbReference>
<dbReference type="Pfam" id="PF04542">
    <property type="entry name" value="Sigma70_r2"/>
    <property type="match status" value="1"/>
</dbReference>
<dbReference type="GO" id="GO:0006352">
    <property type="term" value="P:DNA-templated transcription initiation"/>
    <property type="evidence" value="ECO:0007669"/>
    <property type="project" value="InterPro"/>
</dbReference>
<evidence type="ECO:0000256" key="4">
    <source>
        <dbReference type="ARBA" id="ARBA00023125"/>
    </source>
</evidence>
<dbReference type="InterPro" id="IPR013249">
    <property type="entry name" value="RNA_pol_sigma70_r4_t2"/>
</dbReference>
<evidence type="ECO:0000259" key="6">
    <source>
        <dbReference type="Pfam" id="PF04542"/>
    </source>
</evidence>
<protein>
    <submittedName>
        <fullName evidence="8">RNA polymerase sigma factor</fullName>
    </submittedName>
</protein>
<dbReference type="Proteomes" id="UP000551327">
    <property type="component" value="Unassembled WGS sequence"/>
</dbReference>
<reference evidence="8 9" key="1">
    <citation type="submission" date="2020-08" db="EMBL/GenBank/DDBJ databases">
        <title>The genome sequence of type strain Novosphingobium piscinae KCTC 42194.</title>
        <authorList>
            <person name="Liu Y."/>
        </authorList>
    </citation>
    <scope>NUCLEOTIDE SEQUENCE [LARGE SCALE GENOMIC DNA]</scope>
    <source>
        <strain evidence="8 9">KCTC 42194</strain>
    </source>
</reference>
<dbReference type="Pfam" id="PF08281">
    <property type="entry name" value="Sigma70_r4_2"/>
    <property type="match status" value="1"/>
</dbReference>
<evidence type="ECO:0000313" key="8">
    <source>
        <dbReference type="EMBL" id="MBC2667828.1"/>
    </source>
</evidence>
<dbReference type="AlphaFoldDB" id="A0A7X1KNV2"/>
<accession>A0A7X1KNV2</accession>
<sequence length="207" mass="23218">MTIRGAGAGVPETSESVEDAILMRAVARGETEPFAVLVRRHGSRLYRIALRMTGDGSEAEDIVQECFTRLWQAAPGWQPRGAGLAGWLCRVTMNLCRDRHRRLRIVADGAIPERADDQPLADRQIELVEAQQALLRALADLPERYRGALVLCYYEGLSNVMAADILDLSVKALESLLVRARKQLRTLLEREQYRIRHVRTEVGEEAA</sequence>